<name>A0AC61DG18_9FIRM</name>
<protein>
    <submittedName>
        <fullName evidence="1">Pantetheine-phosphate adenylyltransferase</fullName>
    </submittedName>
</protein>
<reference evidence="1" key="1">
    <citation type="submission" date="2017-10" db="EMBL/GenBank/DDBJ databases">
        <title>Genome sequence of cellulolytic Lachnospiraceae bacterium XHS1971 isolated from hotspring sediment.</title>
        <authorList>
            <person name="Vasudevan G."/>
            <person name="Joshi A.J."/>
            <person name="Hivarkar S."/>
            <person name="Lanjekar V.B."/>
            <person name="Dhakephalkar P.K."/>
            <person name="Dagar S."/>
        </authorList>
    </citation>
    <scope>NUCLEOTIDE SEQUENCE</scope>
    <source>
        <strain evidence="1">XHS1971</strain>
    </source>
</reference>
<sequence length="159" mass="18053">MKIGIYPGSFDPVTNGHMDIIIRASKLVDHLLVSVLINPQKKGGLFTIEERMEMLKKTTEHLPNVEIDSFSGLLVDYAREKKAHMIVRGLRAITDLEHEMQMAQINKNIVEEVETVFLVTNAQYSFLSSSAVRELAMFKGQVEDLVPTYVGQKLKEKFM</sequence>
<dbReference type="Proteomes" id="UP000224460">
    <property type="component" value="Unassembled WGS sequence"/>
</dbReference>
<accession>A0AC61DG18</accession>
<comment type="caution">
    <text evidence="1">The sequence shown here is derived from an EMBL/GenBank/DDBJ whole genome shotgun (WGS) entry which is preliminary data.</text>
</comment>
<keyword evidence="2" id="KW-1185">Reference proteome</keyword>
<keyword evidence="1" id="KW-0808">Transferase</keyword>
<dbReference type="EMBL" id="PEDL01000002">
    <property type="protein sequence ID" value="PHV71815.1"/>
    <property type="molecule type" value="Genomic_DNA"/>
</dbReference>
<evidence type="ECO:0000313" key="1">
    <source>
        <dbReference type="EMBL" id="PHV71815.1"/>
    </source>
</evidence>
<gene>
    <name evidence="1" type="ORF">CS063_04465</name>
</gene>
<keyword evidence="1" id="KW-0548">Nucleotidyltransferase</keyword>
<evidence type="ECO:0000313" key="2">
    <source>
        <dbReference type="Proteomes" id="UP000224460"/>
    </source>
</evidence>
<organism evidence="1 2">
    <name type="scientific">Sporanaerobium hydrogeniformans</name>
    <dbReference type="NCBI Taxonomy" id="3072179"/>
    <lineage>
        <taxon>Bacteria</taxon>
        <taxon>Bacillati</taxon>
        <taxon>Bacillota</taxon>
        <taxon>Clostridia</taxon>
        <taxon>Lachnospirales</taxon>
        <taxon>Lachnospiraceae</taxon>
        <taxon>Sporanaerobium</taxon>
    </lineage>
</organism>
<proteinExistence type="predicted"/>